<evidence type="ECO:0000256" key="3">
    <source>
        <dbReference type="ARBA" id="ARBA00023136"/>
    </source>
</evidence>
<sequence length="482" mass="55095">MIETKALFPSMSVAEDFLKEKFGVNESFDVGIMHTHLYEFPVLLVYINGLVDGTVLTQLLTNMQQNKWHDELDENLVMEHYFPYHSITQYDSTEKWLVALLSGQVTFILTNGSVYTIDVRSYAGRSPEEPDNEKVVRGSRDGFTENIIQNTSLIRRRIRDTDLRFELHQVTTLSQTDMAITYIKGIANEDNLAQIRERLKQIKHDGFTMTDKALEEWIFKQGFHPLPFVRFTERPDIAAAHLLEGHILMIVDTSPSVIIVPTTLFHHLQHAEEYREAPIIGTLVRWMRYGGVFLSLLLLPFWYLMSKHPELLPKTLDFFGPKEFGEIPLLLQIIIADVGIEFMRLAAIHTPTPLSTAMGIVAALVIGQMAVDVGLFIPEVVLYTAITAIFTFAIPSYELSIATKIFRTFIILSTALLGVNGFFIALVCLVWYVCSLKPLNVPYLWPLVPFFPKAFLRILIRYPMPVDSKRPFITRALVRKRS</sequence>
<proteinExistence type="inferred from homology"/>
<dbReference type="Pfam" id="PF03323">
    <property type="entry name" value="GerA"/>
    <property type="match status" value="1"/>
</dbReference>
<dbReference type="InterPro" id="IPR050768">
    <property type="entry name" value="UPF0353/GerABKA_families"/>
</dbReference>
<dbReference type="Proteomes" id="UP000248646">
    <property type="component" value="Unassembled WGS sequence"/>
</dbReference>
<dbReference type="PANTHER" id="PTHR22550">
    <property type="entry name" value="SPORE GERMINATION PROTEIN"/>
    <property type="match status" value="1"/>
</dbReference>
<keyword evidence="5" id="KW-0812">Transmembrane</keyword>
<dbReference type="GO" id="GO:0005886">
    <property type="term" value="C:plasma membrane"/>
    <property type="evidence" value="ECO:0007669"/>
    <property type="project" value="UniProtKB-SubCell"/>
</dbReference>
<name>A0A2W7NBA7_9BACI</name>
<accession>A0A2W7NBA7</accession>
<comment type="subcellular location">
    <subcellularLocation>
        <location evidence="4">Cell membrane</location>
    </subcellularLocation>
    <subcellularLocation>
        <location evidence="1">Membrane</location>
        <topology evidence="1">Multi-pass membrane protein</topology>
    </subcellularLocation>
</comment>
<evidence type="ECO:0000256" key="5">
    <source>
        <dbReference type="SAM" id="Phobius"/>
    </source>
</evidence>
<organism evidence="6 7">
    <name type="scientific">Psychrobacillus insolitus</name>
    <dbReference type="NCBI Taxonomy" id="1461"/>
    <lineage>
        <taxon>Bacteria</taxon>
        <taxon>Bacillati</taxon>
        <taxon>Bacillota</taxon>
        <taxon>Bacilli</taxon>
        <taxon>Bacillales</taxon>
        <taxon>Bacillaceae</taxon>
        <taxon>Psychrobacillus</taxon>
    </lineage>
</organism>
<dbReference type="PANTHER" id="PTHR22550:SF9">
    <property type="entry name" value="STAGE V SPORULATION PROTEIN AF"/>
    <property type="match status" value="1"/>
</dbReference>
<evidence type="ECO:0000313" key="6">
    <source>
        <dbReference type="EMBL" id="PZX07749.1"/>
    </source>
</evidence>
<reference evidence="6 7" key="1">
    <citation type="submission" date="2018-06" db="EMBL/GenBank/DDBJ databases">
        <title>Genomic Encyclopedia of Type Strains, Phase IV (KMG-IV): sequencing the most valuable type-strain genomes for metagenomic binning, comparative biology and taxonomic classification.</title>
        <authorList>
            <person name="Goeker M."/>
        </authorList>
    </citation>
    <scope>NUCLEOTIDE SEQUENCE [LARGE SCALE GENOMIC DNA]</scope>
    <source>
        <strain evidence="6 7">DSM 5</strain>
    </source>
</reference>
<evidence type="ECO:0000256" key="4">
    <source>
        <dbReference type="PIRNR" id="PIRNR005690"/>
    </source>
</evidence>
<feature type="transmembrane region" description="Helical" evidence="5">
    <location>
        <begin position="409"/>
        <end position="432"/>
    </location>
</feature>
<dbReference type="EMBL" id="QKZI01000001">
    <property type="protein sequence ID" value="PZX07749.1"/>
    <property type="molecule type" value="Genomic_DNA"/>
</dbReference>
<keyword evidence="7" id="KW-1185">Reference proteome</keyword>
<comment type="similarity">
    <text evidence="2 4">Belongs to the GerABKA family.</text>
</comment>
<comment type="caution">
    <text evidence="6">The sequence shown here is derived from an EMBL/GenBank/DDBJ whole genome shotgun (WGS) entry which is preliminary data.</text>
</comment>
<evidence type="ECO:0000256" key="1">
    <source>
        <dbReference type="ARBA" id="ARBA00004141"/>
    </source>
</evidence>
<feature type="transmembrane region" description="Helical" evidence="5">
    <location>
        <begin position="354"/>
        <end position="374"/>
    </location>
</feature>
<dbReference type="AlphaFoldDB" id="A0A2W7NBA7"/>
<dbReference type="InterPro" id="IPR004995">
    <property type="entry name" value="Spore_Ger"/>
</dbReference>
<evidence type="ECO:0000256" key="2">
    <source>
        <dbReference type="ARBA" id="ARBA00005278"/>
    </source>
</evidence>
<protein>
    <submittedName>
        <fullName evidence="6">Stage V sporulation protein AF</fullName>
    </submittedName>
</protein>
<evidence type="ECO:0000313" key="7">
    <source>
        <dbReference type="Proteomes" id="UP000248646"/>
    </source>
</evidence>
<keyword evidence="3 4" id="KW-0472">Membrane</keyword>
<dbReference type="GO" id="GO:0009847">
    <property type="term" value="P:spore germination"/>
    <property type="evidence" value="ECO:0007669"/>
    <property type="project" value="UniProtKB-UniRule"/>
</dbReference>
<keyword evidence="5" id="KW-1133">Transmembrane helix</keyword>
<feature type="transmembrane region" description="Helical" evidence="5">
    <location>
        <begin position="444"/>
        <end position="460"/>
    </location>
</feature>
<gene>
    <name evidence="6" type="ORF">C7437_101871</name>
</gene>
<feature type="transmembrane region" description="Helical" evidence="5">
    <location>
        <begin position="286"/>
        <end position="304"/>
    </location>
</feature>
<feature type="transmembrane region" description="Helical" evidence="5">
    <location>
        <begin position="380"/>
        <end position="397"/>
    </location>
</feature>
<dbReference type="PIRSF" id="PIRSF005690">
    <property type="entry name" value="GerBA"/>
    <property type="match status" value="1"/>
</dbReference>